<dbReference type="PANTHER" id="PTHR30399">
    <property type="entry name" value="UNCHARACTERIZED PROTEIN YGJP"/>
    <property type="match status" value="1"/>
</dbReference>
<dbReference type="AlphaFoldDB" id="A0A074TMA9"/>
<keyword evidence="2" id="KW-0645">Protease</keyword>
<evidence type="ECO:0000313" key="3">
    <source>
        <dbReference type="Proteomes" id="UP000027725"/>
    </source>
</evidence>
<comment type="caution">
    <text evidence="2">The sequence shown here is derived from an EMBL/GenBank/DDBJ whole genome shotgun (WGS) entry which is preliminary data.</text>
</comment>
<evidence type="ECO:0000313" key="2">
    <source>
        <dbReference type="EMBL" id="KEP71290.1"/>
    </source>
</evidence>
<evidence type="ECO:0000259" key="1">
    <source>
        <dbReference type="Pfam" id="PF01863"/>
    </source>
</evidence>
<dbReference type="GO" id="GO:0006508">
    <property type="term" value="P:proteolysis"/>
    <property type="evidence" value="ECO:0007669"/>
    <property type="project" value="UniProtKB-KW"/>
</dbReference>
<dbReference type="OrthoDB" id="9795402at2"/>
<dbReference type="Proteomes" id="UP000027725">
    <property type="component" value="Unassembled WGS sequence"/>
</dbReference>
<keyword evidence="2" id="KW-0378">Hydrolase</keyword>
<name>A0A074TMA9_9RHOB</name>
<proteinExistence type="predicted"/>
<feature type="domain" description="YgjP-like metallopeptidase" evidence="1">
    <location>
        <begin position="25"/>
        <end position="219"/>
    </location>
</feature>
<dbReference type="Pfam" id="PF01863">
    <property type="entry name" value="YgjP-like"/>
    <property type="match status" value="1"/>
</dbReference>
<reference evidence="2 3" key="1">
    <citation type="submission" date="2014-03" db="EMBL/GenBank/DDBJ databases">
        <title>The draft genome sequence of Thioclava dalianensis DLFJ1-1.</title>
        <authorList>
            <person name="Lai Q."/>
            <person name="Shao Z."/>
        </authorList>
    </citation>
    <scope>NUCLEOTIDE SEQUENCE [LARGE SCALE GENOMIC DNA]</scope>
    <source>
        <strain evidence="2 3">DLFJ1-1</strain>
    </source>
</reference>
<dbReference type="RefSeq" id="WP_038061784.1">
    <property type="nucleotide sequence ID" value="NZ_FOVB01000001.1"/>
</dbReference>
<dbReference type="STRING" id="1185766.SAMN05216224_101199"/>
<dbReference type="PANTHER" id="PTHR30399:SF1">
    <property type="entry name" value="UTP PYROPHOSPHATASE"/>
    <property type="match status" value="1"/>
</dbReference>
<dbReference type="InterPro" id="IPR002725">
    <property type="entry name" value="YgjP-like_metallopeptidase"/>
</dbReference>
<dbReference type="InterPro" id="IPR053136">
    <property type="entry name" value="UTP_pyrophosphatase-like"/>
</dbReference>
<accession>A0A074TMA9</accession>
<dbReference type="CDD" id="cd07344">
    <property type="entry name" value="M48_yhfN_like"/>
    <property type="match status" value="1"/>
</dbReference>
<keyword evidence="2" id="KW-0482">Metalloprotease</keyword>
<dbReference type="EMBL" id="JHEH01000002">
    <property type="protein sequence ID" value="KEP71290.1"/>
    <property type="molecule type" value="Genomic_DNA"/>
</dbReference>
<keyword evidence="3" id="KW-1185">Reference proteome</keyword>
<dbReference type="Gene3D" id="3.30.2010.10">
    <property type="entry name" value="Metalloproteases ('zincins'), catalytic domain"/>
    <property type="match status" value="1"/>
</dbReference>
<protein>
    <submittedName>
        <fullName evidence="2">Zinc metalloprotease</fullName>
    </submittedName>
</protein>
<sequence length="231" mass="25966">MSSPPRIPELPDVELVLRRSARARRFSLRVSRADGRVALTIPTGASEREALAFARSQSEWLRATLADIAPPCVLRAGGTVLFEGRELVITPTRVRSPQCDADRLLVPENPARLGPSVEAFFKHAARLRLHRASAQYAEQLGRSYTRITLRDTRSRWGSCSSSGALSYSWRLIMAPPEVLDYVAAHEVAHLVEMNHSAAFWSQVARLRPGYKSERAWLKREGSRLHAVRFRD</sequence>
<dbReference type="GO" id="GO:0008237">
    <property type="term" value="F:metallopeptidase activity"/>
    <property type="evidence" value="ECO:0007669"/>
    <property type="project" value="UniProtKB-KW"/>
</dbReference>
<gene>
    <name evidence="2" type="ORF">DL1_06765</name>
</gene>
<organism evidence="2 3">
    <name type="scientific">Thioclava dalianensis</name>
    <dbReference type="NCBI Taxonomy" id="1185766"/>
    <lineage>
        <taxon>Bacteria</taxon>
        <taxon>Pseudomonadati</taxon>
        <taxon>Pseudomonadota</taxon>
        <taxon>Alphaproteobacteria</taxon>
        <taxon>Rhodobacterales</taxon>
        <taxon>Paracoccaceae</taxon>
        <taxon>Thioclava</taxon>
    </lineage>
</organism>
<dbReference type="eggNOG" id="COG1451">
    <property type="taxonomic scope" value="Bacteria"/>
</dbReference>